<proteinExistence type="predicted"/>
<dbReference type="AlphaFoldDB" id="B9SHW8"/>
<keyword evidence="3" id="KW-1185">Reference proteome</keyword>
<reference evidence="3" key="1">
    <citation type="journal article" date="2010" name="Nat. Biotechnol.">
        <title>Draft genome sequence of the oilseed species Ricinus communis.</title>
        <authorList>
            <person name="Chan A.P."/>
            <person name="Crabtree J."/>
            <person name="Zhao Q."/>
            <person name="Lorenzi H."/>
            <person name="Orvis J."/>
            <person name="Puiu D."/>
            <person name="Melake-Berhan A."/>
            <person name="Jones K.M."/>
            <person name="Redman J."/>
            <person name="Chen G."/>
            <person name="Cahoon E.B."/>
            <person name="Gedil M."/>
            <person name="Stanke M."/>
            <person name="Haas B.J."/>
            <person name="Wortman J.R."/>
            <person name="Fraser-Liggett C.M."/>
            <person name="Ravel J."/>
            <person name="Rabinowicz P.D."/>
        </authorList>
    </citation>
    <scope>NUCLEOTIDE SEQUENCE [LARGE SCALE GENOMIC DNA]</scope>
    <source>
        <strain evidence="3">cv. Hale</strain>
    </source>
</reference>
<gene>
    <name evidence="2" type="ORF">RCOM_0568010</name>
</gene>
<protein>
    <submittedName>
        <fullName evidence="2">Uncharacterized protein</fullName>
    </submittedName>
</protein>
<evidence type="ECO:0000313" key="3">
    <source>
        <dbReference type="Proteomes" id="UP000008311"/>
    </source>
</evidence>
<sequence length="54" mass="6081">MSDITRGLRRLSYQPERMSVEEATTGKKRKGEASKSENPVSSINEKRKGKKTKA</sequence>
<feature type="region of interest" description="Disordered" evidence="1">
    <location>
        <begin position="1"/>
        <end position="54"/>
    </location>
</feature>
<evidence type="ECO:0000313" key="2">
    <source>
        <dbReference type="EMBL" id="EEF36789.1"/>
    </source>
</evidence>
<dbReference type="EMBL" id="EQ973967">
    <property type="protein sequence ID" value="EEF36789.1"/>
    <property type="molecule type" value="Genomic_DNA"/>
</dbReference>
<evidence type="ECO:0000256" key="1">
    <source>
        <dbReference type="SAM" id="MobiDB-lite"/>
    </source>
</evidence>
<organism evidence="2 3">
    <name type="scientific">Ricinus communis</name>
    <name type="common">Castor bean</name>
    <dbReference type="NCBI Taxonomy" id="3988"/>
    <lineage>
        <taxon>Eukaryota</taxon>
        <taxon>Viridiplantae</taxon>
        <taxon>Streptophyta</taxon>
        <taxon>Embryophyta</taxon>
        <taxon>Tracheophyta</taxon>
        <taxon>Spermatophyta</taxon>
        <taxon>Magnoliopsida</taxon>
        <taxon>eudicotyledons</taxon>
        <taxon>Gunneridae</taxon>
        <taxon>Pentapetalae</taxon>
        <taxon>rosids</taxon>
        <taxon>fabids</taxon>
        <taxon>Malpighiales</taxon>
        <taxon>Euphorbiaceae</taxon>
        <taxon>Acalyphoideae</taxon>
        <taxon>Acalypheae</taxon>
        <taxon>Ricinus</taxon>
    </lineage>
</organism>
<name>B9SHW8_RICCO</name>
<dbReference type="Proteomes" id="UP000008311">
    <property type="component" value="Unassembled WGS sequence"/>
</dbReference>
<dbReference type="InParanoid" id="B9SHW8"/>
<accession>B9SHW8</accession>